<accession>A0A6J7N7C1</accession>
<proteinExistence type="predicted"/>
<protein>
    <submittedName>
        <fullName evidence="1">Unannotated protein</fullName>
    </submittedName>
</protein>
<gene>
    <name evidence="1" type="ORF">UFOPK3913_01498</name>
</gene>
<name>A0A6J7N7C1_9ZZZZ</name>
<reference evidence="1" key="1">
    <citation type="submission" date="2020-05" db="EMBL/GenBank/DDBJ databases">
        <authorList>
            <person name="Chiriac C."/>
            <person name="Salcher M."/>
            <person name="Ghai R."/>
            <person name="Kavagutti S V."/>
        </authorList>
    </citation>
    <scope>NUCLEOTIDE SEQUENCE</scope>
</reference>
<sequence>MTVNFNILVAAVHSDVLQTLISAVPAATPVTVTFAPAPEDEAGTEAISGAELTKKMVPGPAATMFLAESSPLMV</sequence>
<evidence type="ECO:0000313" key="1">
    <source>
        <dbReference type="EMBL" id="CAB4986339.1"/>
    </source>
</evidence>
<organism evidence="1">
    <name type="scientific">freshwater metagenome</name>
    <dbReference type="NCBI Taxonomy" id="449393"/>
    <lineage>
        <taxon>unclassified sequences</taxon>
        <taxon>metagenomes</taxon>
        <taxon>ecological metagenomes</taxon>
    </lineage>
</organism>
<dbReference type="EMBL" id="CAFBOC010000025">
    <property type="protein sequence ID" value="CAB4986339.1"/>
    <property type="molecule type" value="Genomic_DNA"/>
</dbReference>
<dbReference type="AlphaFoldDB" id="A0A6J7N7C1"/>